<comment type="caution">
    <text evidence="1">The sequence shown here is derived from an EMBL/GenBank/DDBJ whole genome shotgun (WGS) entry which is preliminary data.</text>
</comment>
<name>A0ABV6IJQ6_9BURK</name>
<organism evidence="1 2">
    <name type="scientific">Undibacterium danionis</name>
    <dbReference type="NCBI Taxonomy" id="1812100"/>
    <lineage>
        <taxon>Bacteria</taxon>
        <taxon>Pseudomonadati</taxon>
        <taxon>Pseudomonadota</taxon>
        <taxon>Betaproteobacteria</taxon>
        <taxon>Burkholderiales</taxon>
        <taxon>Oxalobacteraceae</taxon>
        <taxon>Undibacterium</taxon>
    </lineage>
</organism>
<accession>A0ABV6IJQ6</accession>
<dbReference type="EMBL" id="JBHLXJ010000033">
    <property type="protein sequence ID" value="MFC0351833.1"/>
    <property type="molecule type" value="Genomic_DNA"/>
</dbReference>
<protein>
    <submittedName>
        <fullName evidence="1">Phage major tail tube protein</fullName>
    </submittedName>
</protein>
<keyword evidence="2" id="KW-1185">Reference proteome</keyword>
<gene>
    <name evidence="1" type="ORF">ACFFJH_18595</name>
</gene>
<dbReference type="NCBIfam" id="TIGR01611">
    <property type="entry name" value="tail_tube"/>
    <property type="match status" value="1"/>
</dbReference>
<dbReference type="InterPro" id="IPR006498">
    <property type="entry name" value="Tail_tube"/>
</dbReference>
<sequence length="169" mass="18661">MGLPAKLKNFNLFNDGLSYLGTVAEIALPKLSRKMEEYIAGGMSGPIEIDYHNEKIEMDWTAGGLVVDALAQYGAVQHNAVQLRFAGAYQHDDTGEVDSVEIVVRGRHKEIDQGTAKVGDKTEHKFKTTCSYYKLMVNGVDIMEFDFINGIEIVGGVDRTADMRRAIGM</sequence>
<evidence type="ECO:0000313" key="1">
    <source>
        <dbReference type="EMBL" id="MFC0351833.1"/>
    </source>
</evidence>
<dbReference type="Proteomes" id="UP001589844">
    <property type="component" value="Unassembled WGS sequence"/>
</dbReference>
<dbReference type="RefSeq" id="WP_390214544.1">
    <property type="nucleotide sequence ID" value="NZ_JBHLXJ010000033.1"/>
</dbReference>
<reference evidence="1 2" key="1">
    <citation type="submission" date="2024-09" db="EMBL/GenBank/DDBJ databases">
        <authorList>
            <person name="Sun Q."/>
            <person name="Mori K."/>
        </authorList>
    </citation>
    <scope>NUCLEOTIDE SEQUENCE [LARGE SCALE GENOMIC DNA]</scope>
    <source>
        <strain evidence="1 2">CCM 8677</strain>
    </source>
</reference>
<dbReference type="Pfam" id="PF04985">
    <property type="entry name" value="Phage_tube"/>
    <property type="match status" value="1"/>
</dbReference>
<proteinExistence type="predicted"/>
<evidence type="ECO:0000313" key="2">
    <source>
        <dbReference type="Proteomes" id="UP001589844"/>
    </source>
</evidence>